<evidence type="ECO:0000313" key="3">
    <source>
        <dbReference type="Proteomes" id="UP000240883"/>
    </source>
</evidence>
<dbReference type="InterPro" id="IPR011009">
    <property type="entry name" value="Kinase-like_dom_sf"/>
</dbReference>
<sequence>MKPLPKLVSDTKLETHFEGEGITSHLYRNPDPTSRHQVIHTQVKWKRQEFIDQGGFATVWRETRVGEDSYNRYFVQSLGWYEDTSRHLHIAMEYLPRGDMRQYLSKSPSLPETGVQQVICQVLEGLSLMHDYKFAHRDLKSGNILICSSPPEPWWVKIAGFGLTKRAEETTAGPSAPMGTSGYMAPELLDFLPGADKSSNKVAFPADMWALGEITFRMLAGRPVFDGLFP</sequence>
<dbReference type="SUPFAM" id="SSF56112">
    <property type="entry name" value="Protein kinase-like (PK-like)"/>
    <property type="match status" value="1"/>
</dbReference>
<evidence type="ECO:0000313" key="2">
    <source>
        <dbReference type="EMBL" id="PSN61895.1"/>
    </source>
</evidence>
<keyword evidence="3" id="KW-1185">Reference proteome</keyword>
<dbReference type="GO" id="GO:0005634">
    <property type="term" value="C:nucleus"/>
    <property type="evidence" value="ECO:0007669"/>
    <property type="project" value="TreeGrafter"/>
</dbReference>
<dbReference type="GO" id="GO:0004672">
    <property type="term" value="F:protein kinase activity"/>
    <property type="evidence" value="ECO:0007669"/>
    <property type="project" value="InterPro"/>
</dbReference>
<dbReference type="AlphaFoldDB" id="A0A2T2N8Z6"/>
<evidence type="ECO:0000259" key="1">
    <source>
        <dbReference type="PROSITE" id="PS50011"/>
    </source>
</evidence>
<protein>
    <submittedName>
        <fullName evidence="2">Kinase-like protein</fullName>
    </submittedName>
</protein>
<reference evidence="2 3" key="1">
    <citation type="journal article" date="2018" name="Front. Microbiol.">
        <title>Genome-Wide Analysis of Corynespora cassiicola Leaf Fall Disease Putative Effectors.</title>
        <authorList>
            <person name="Lopez D."/>
            <person name="Ribeiro S."/>
            <person name="Label P."/>
            <person name="Fumanal B."/>
            <person name="Venisse J.S."/>
            <person name="Kohler A."/>
            <person name="de Oliveira R.R."/>
            <person name="Labutti K."/>
            <person name="Lipzen A."/>
            <person name="Lail K."/>
            <person name="Bauer D."/>
            <person name="Ohm R.A."/>
            <person name="Barry K.W."/>
            <person name="Spatafora J."/>
            <person name="Grigoriev I.V."/>
            <person name="Martin F.M."/>
            <person name="Pujade-Renaud V."/>
        </authorList>
    </citation>
    <scope>NUCLEOTIDE SEQUENCE [LARGE SCALE GENOMIC DNA]</scope>
    <source>
        <strain evidence="2 3">Philippines</strain>
    </source>
</reference>
<dbReference type="STRING" id="1448308.A0A2T2N8Z6"/>
<dbReference type="EMBL" id="KZ678143">
    <property type="protein sequence ID" value="PSN61895.1"/>
    <property type="molecule type" value="Genomic_DNA"/>
</dbReference>
<keyword evidence="2" id="KW-0808">Transferase</keyword>
<dbReference type="PROSITE" id="PS50011">
    <property type="entry name" value="PROTEIN_KINASE_DOM"/>
    <property type="match status" value="1"/>
</dbReference>
<dbReference type="InterPro" id="IPR008271">
    <property type="entry name" value="Ser/Thr_kinase_AS"/>
</dbReference>
<feature type="domain" description="Protein kinase" evidence="1">
    <location>
        <begin position="12"/>
        <end position="230"/>
    </location>
</feature>
<name>A0A2T2N8Z6_CORCC</name>
<keyword evidence="2" id="KW-0418">Kinase</keyword>
<dbReference type="Proteomes" id="UP000240883">
    <property type="component" value="Unassembled WGS sequence"/>
</dbReference>
<dbReference type="SMART" id="SM00220">
    <property type="entry name" value="S_TKc"/>
    <property type="match status" value="1"/>
</dbReference>
<dbReference type="InterPro" id="IPR000719">
    <property type="entry name" value="Prot_kinase_dom"/>
</dbReference>
<dbReference type="PROSITE" id="PS00108">
    <property type="entry name" value="PROTEIN_KINASE_ST"/>
    <property type="match status" value="1"/>
</dbReference>
<dbReference type="PANTHER" id="PTHR24345">
    <property type="entry name" value="SERINE/THREONINE-PROTEIN KINASE PLK"/>
    <property type="match status" value="1"/>
</dbReference>
<dbReference type="GO" id="GO:0005524">
    <property type="term" value="F:ATP binding"/>
    <property type="evidence" value="ECO:0007669"/>
    <property type="project" value="InterPro"/>
</dbReference>
<organism evidence="2 3">
    <name type="scientific">Corynespora cassiicola Philippines</name>
    <dbReference type="NCBI Taxonomy" id="1448308"/>
    <lineage>
        <taxon>Eukaryota</taxon>
        <taxon>Fungi</taxon>
        <taxon>Dikarya</taxon>
        <taxon>Ascomycota</taxon>
        <taxon>Pezizomycotina</taxon>
        <taxon>Dothideomycetes</taxon>
        <taxon>Pleosporomycetidae</taxon>
        <taxon>Pleosporales</taxon>
        <taxon>Corynesporascaceae</taxon>
        <taxon>Corynespora</taxon>
    </lineage>
</organism>
<dbReference type="Gene3D" id="1.10.510.10">
    <property type="entry name" value="Transferase(Phosphotransferase) domain 1"/>
    <property type="match status" value="1"/>
</dbReference>
<dbReference type="OrthoDB" id="10252171at2759"/>
<dbReference type="Pfam" id="PF00069">
    <property type="entry name" value="Pkinase"/>
    <property type="match status" value="1"/>
</dbReference>
<gene>
    <name evidence="2" type="ORF">BS50DRAFT_639163</name>
</gene>
<accession>A0A2T2N8Z6</accession>
<proteinExistence type="predicted"/>